<dbReference type="InterPro" id="IPR015915">
    <property type="entry name" value="Kelch-typ_b-propeller"/>
</dbReference>
<evidence type="ECO:0000313" key="2">
    <source>
        <dbReference type="Proteomes" id="UP000554482"/>
    </source>
</evidence>
<organism evidence="1 2">
    <name type="scientific">Thalictrum thalictroides</name>
    <name type="common">Rue-anemone</name>
    <name type="synonym">Anemone thalictroides</name>
    <dbReference type="NCBI Taxonomy" id="46969"/>
    <lineage>
        <taxon>Eukaryota</taxon>
        <taxon>Viridiplantae</taxon>
        <taxon>Streptophyta</taxon>
        <taxon>Embryophyta</taxon>
        <taxon>Tracheophyta</taxon>
        <taxon>Spermatophyta</taxon>
        <taxon>Magnoliopsida</taxon>
        <taxon>Ranunculales</taxon>
        <taxon>Ranunculaceae</taxon>
        <taxon>Thalictroideae</taxon>
        <taxon>Thalictrum</taxon>
    </lineage>
</organism>
<dbReference type="GO" id="GO:0034976">
    <property type="term" value="P:response to endoplasmic reticulum stress"/>
    <property type="evidence" value="ECO:0007669"/>
    <property type="project" value="InterPro"/>
</dbReference>
<dbReference type="Gene3D" id="2.120.10.80">
    <property type="entry name" value="Kelch-type beta propeller"/>
    <property type="match status" value="1"/>
</dbReference>
<gene>
    <name evidence="1" type="ORF">FRX31_018551</name>
</gene>
<dbReference type="PANTHER" id="PTHR46034">
    <property type="match status" value="1"/>
</dbReference>
<sequence>MNTSRASHALTVFKGKLYALGGYNGSTYVPTIEVFDPFMDSWIAGDEMKQPRGYFVVPVIGQSIYAIGGQREGSNIVDSVEMYKLGHGWSETNLKGIGE</sequence>
<comment type="caution">
    <text evidence="1">The sequence shown here is derived from an EMBL/GenBank/DDBJ whole genome shotgun (WGS) entry which is preliminary data.</text>
</comment>
<dbReference type="OrthoDB" id="45365at2759"/>
<dbReference type="InterPro" id="IPR006652">
    <property type="entry name" value="Kelch_1"/>
</dbReference>
<dbReference type="Proteomes" id="UP000554482">
    <property type="component" value="Unassembled WGS sequence"/>
</dbReference>
<dbReference type="InterPro" id="IPR044832">
    <property type="entry name" value="NRP-like"/>
</dbReference>
<dbReference type="AlphaFoldDB" id="A0A7J6W5P0"/>
<name>A0A7J6W5P0_THATH</name>
<accession>A0A7J6W5P0</accession>
<protein>
    <submittedName>
        <fullName evidence="1">Kelch-like protein</fullName>
    </submittedName>
</protein>
<evidence type="ECO:0000313" key="1">
    <source>
        <dbReference type="EMBL" id="KAF5191862.1"/>
    </source>
</evidence>
<dbReference type="PANTHER" id="PTHR46034:SF7">
    <property type="entry name" value="INFLUENZA VIRUS NS1A-BINDING PROTEIN"/>
    <property type="match status" value="1"/>
</dbReference>
<reference evidence="1 2" key="1">
    <citation type="submission" date="2020-06" db="EMBL/GenBank/DDBJ databases">
        <title>Transcriptomic and genomic resources for Thalictrum thalictroides and T. hernandezii: Facilitating candidate gene discovery in an emerging model plant lineage.</title>
        <authorList>
            <person name="Arias T."/>
            <person name="Riano-Pachon D.M."/>
            <person name="Di Stilio V.S."/>
        </authorList>
    </citation>
    <scope>NUCLEOTIDE SEQUENCE [LARGE SCALE GENOMIC DNA]</scope>
    <source>
        <strain evidence="2">cv. WT478/WT964</strain>
        <tissue evidence="1">Leaves</tissue>
    </source>
</reference>
<dbReference type="Pfam" id="PF01344">
    <property type="entry name" value="Kelch_1"/>
    <property type="match status" value="2"/>
</dbReference>
<dbReference type="SUPFAM" id="SSF117281">
    <property type="entry name" value="Kelch motif"/>
    <property type="match status" value="1"/>
</dbReference>
<keyword evidence="2" id="KW-1185">Reference proteome</keyword>
<dbReference type="EMBL" id="JABWDY010022251">
    <property type="protein sequence ID" value="KAF5191862.1"/>
    <property type="molecule type" value="Genomic_DNA"/>
</dbReference>
<feature type="non-terminal residue" evidence="1">
    <location>
        <position position="1"/>
    </location>
</feature>
<dbReference type="SMART" id="SM00612">
    <property type="entry name" value="Kelch"/>
    <property type="match status" value="1"/>
</dbReference>
<proteinExistence type="predicted"/>